<comment type="similarity">
    <text evidence="3 7">Belongs to the peptidase S26 family.</text>
</comment>
<proteinExistence type="inferred from homology"/>
<evidence type="ECO:0000256" key="5">
    <source>
        <dbReference type="ARBA" id="ARBA00022801"/>
    </source>
</evidence>
<dbReference type="PROSITE" id="PS00761">
    <property type="entry name" value="SPASE_I_3"/>
    <property type="match status" value="1"/>
</dbReference>
<evidence type="ECO:0000313" key="9">
    <source>
        <dbReference type="EMBL" id="MCC2136153.1"/>
    </source>
</evidence>
<keyword evidence="5 7" id="KW-0378">Hydrolase</keyword>
<comment type="subcellular location">
    <subcellularLocation>
        <location evidence="2">Cell membrane</location>
        <topology evidence="2">Single-pass type II membrane protein</topology>
    </subcellularLocation>
    <subcellularLocation>
        <location evidence="7">Membrane</location>
        <topology evidence="7">Single-pass type II membrane protein</topology>
    </subcellularLocation>
</comment>
<evidence type="ECO:0000256" key="6">
    <source>
        <dbReference type="PIRSR" id="PIRSR600223-1"/>
    </source>
</evidence>
<dbReference type="Pfam" id="PF10502">
    <property type="entry name" value="Peptidase_S26"/>
    <property type="match status" value="1"/>
</dbReference>
<dbReference type="CDD" id="cd06530">
    <property type="entry name" value="S26_SPase_I"/>
    <property type="match status" value="1"/>
</dbReference>
<evidence type="ECO:0000259" key="8">
    <source>
        <dbReference type="Pfam" id="PF10502"/>
    </source>
</evidence>
<feature type="active site" evidence="6">
    <location>
        <position position="46"/>
    </location>
</feature>
<accession>A0AAE3ALE3</accession>
<dbReference type="PRINTS" id="PR00727">
    <property type="entry name" value="LEADERPTASE"/>
</dbReference>
<evidence type="ECO:0000256" key="4">
    <source>
        <dbReference type="ARBA" id="ARBA00013208"/>
    </source>
</evidence>
<protein>
    <recommendedName>
        <fullName evidence="4 7">Signal peptidase I</fullName>
        <ecNumber evidence="4 7">3.4.21.89</ecNumber>
    </recommendedName>
</protein>
<keyword evidence="7" id="KW-0812">Transmembrane</keyword>
<evidence type="ECO:0000256" key="3">
    <source>
        <dbReference type="ARBA" id="ARBA00009370"/>
    </source>
</evidence>
<dbReference type="EMBL" id="JAJEQC010000003">
    <property type="protein sequence ID" value="MCC2136153.1"/>
    <property type="molecule type" value="Genomic_DNA"/>
</dbReference>
<evidence type="ECO:0000313" key="10">
    <source>
        <dbReference type="Proteomes" id="UP001199424"/>
    </source>
</evidence>
<dbReference type="GO" id="GO:0005886">
    <property type="term" value="C:plasma membrane"/>
    <property type="evidence" value="ECO:0007669"/>
    <property type="project" value="UniProtKB-SubCell"/>
</dbReference>
<keyword evidence="10" id="KW-1185">Reference proteome</keyword>
<dbReference type="NCBIfam" id="TIGR02227">
    <property type="entry name" value="sigpep_I_bact"/>
    <property type="match status" value="1"/>
</dbReference>
<dbReference type="Proteomes" id="UP001199424">
    <property type="component" value="Unassembled WGS sequence"/>
</dbReference>
<sequence length="192" mass="21529">MEKNIKTASKGVRSMYEWLEEIVFALVAVILVFTFLFRVVTVTGKSMLPNFVEGEKVVVTNLGHDIEQGTVVVVTNVLEEPIIKRVIATEGQTVNIDYDTGTVYIDGEALNETQFGIENGITFHPYDGYEALVFPQTVPKGCVFVLGDNRTVSRDSRYAEIGMIDTRHIMGEAVFTLYPFDRFGFVKTNENN</sequence>
<evidence type="ECO:0000256" key="7">
    <source>
        <dbReference type="RuleBase" id="RU362042"/>
    </source>
</evidence>
<dbReference type="GO" id="GO:0006465">
    <property type="term" value="P:signal peptide processing"/>
    <property type="evidence" value="ECO:0007669"/>
    <property type="project" value="InterPro"/>
</dbReference>
<dbReference type="GO" id="GO:0009003">
    <property type="term" value="F:signal peptidase activity"/>
    <property type="evidence" value="ECO:0007669"/>
    <property type="project" value="UniProtKB-EC"/>
</dbReference>
<dbReference type="GO" id="GO:0004252">
    <property type="term" value="F:serine-type endopeptidase activity"/>
    <property type="evidence" value="ECO:0007669"/>
    <property type="project" value="InterPro"/>
</dbReference>
<feature type="domain" description="Peptidase S26" evidence="8">
    <location>
        <begin position="16"/>
        <end position="177"/>
    </location>
</feature>
<dbReference type="InterPro" id="IPR036286">
    <property type="entry name" value="LexA/Signal_pep-like_sf"/>
</dbReference>
<dbReference type="PANTHER" id="PTHR43390:SF1">
    <property type="entry name" value="CHLOROPLAST PROCESSING PEPTIDASE"/>
    <property type="match status" value="1"/>
</dbReference>
<dbReference type="InterPro" id="IPR019758">
    <property type="entry name" value="Pept_S26A_signal_pept_1_CS"/>
</dbReference>
<dbReference type="PANTHER" id="PTHR43390">
    <property type="entry name" value="SIGNAL PEPTIDASE I"/>
    <property type="match status" value="1"/>
</dbReference>
<gene>
    <name evidence="9" type="primary">lepB</name>
    <name evidence="9" type="ORF">LKD31_03875</name>
</gene>
<keyword evidence="7" id="KW-0472">Membrane</keyword>
<comment type="catalytic activity">
    <reaction evidence="1 7">
        <text>Cleavage of hydrophobic, N-terminal signal or leader sequences from secreted and periplasmic proteins.</text>
        <dbReference type="EC" id="3.4.21.89"/>
    </reaction>
</comment>
<name>A0AAE3ALE3_9FIRM</name>
<evidence type="ECO:0000256" key="2">
    <source>
        <dbReference type="ARBA" id="ARBA00004401"/>
    </source>
</evidence>
<dbReference type="RefSeq" id="WP_176821377.1">
    <property type="nucleotide sequence ID" value="NZ_JAJEQC010000003.1"/>
</dbReference>
<evidence type="ECO:0000256" key="1">
    <source>
        <dbReference type="ARBA" id="ARBA00000677"/>
    </source>
</evidence>
<keyword evidence="7" id="KW-0645">Protease</keyword>
<dbReference type="AlphaFoldDB" id="A0AAE3ALE3"/>
<dbReference type="InterPro" id="IPR019533">
    <property type="entry name" value="Peptidase_S26"/>
</dbReference>
<organism evidence="9 10">
    <name type="scientific">Hominenteromicrobium mulieris</name>
    <dbReference type="NCBI Taxonomy" id="2885357"/>
    <lineage>
        <taxon>Bacteria</taxon>
        <taxon>Bacillati</taxon>
        <taxon>Bacillota</taxon>
        <taxon>Clostridia</taxon>
        <taxon>Eubacteriales</taxon>
        <taxon>Oscillospiraceae</taxon>
        <taxon>Hominenteromicrobium</taxon>
    </lineage>
</organism>
<dbReference type="Gene3D" id="2.10.109.10">
    <property type="entry name" value="Umud Fragment, subunit A"/>
    <property type="match status" value="1"/>
</dbReference>
<feature type="transmembrane region" description="Helical" evidence="7">
    <location>
        <begin position="22"/>
        <end position="40"/>
    </location>
</feature>
<keyword evidence="7" id="KW-1133">Transmembrane helix</keyword>
<feature type="active site" evidence="6">
    <location>
        <position position="84"/>
    </location>
</feature>
<dbReference type="EC" id="3.4.21.89" evidence="4 7"/>
<comment type="caution">
    <text evidence="9">The sequence shown here is derived from an EMBL/GenBank/DDBJ whole genome shotgun (WGS) entry which is preliminary data.</text>
</comment>
<dbReference type="InterPro" id="IPR000223">
    <property type="entry name" value="Pept_S26A_signal_pept_1"/>
</dbReference>
<dbReference type="SUPFAM" id="SSF51306">
    <property type="entry name" value="LexA/Signal peptidase"/>
    <property type="match status" value="1"/>
</dbReference>
<reference evidence="9" key="1">
    <citation type="submission" date="2021-10" db="EMBL/GenBank/DDBJ databases">
        <title>Anaerobic single-cell dispensing facilitates the cultivation of human gut bacteria.</title>
        <authorList>
            <person name="Afrizal A."/>
        </authorList>
    </citation>
    <scope>NUCLEOTIDE SEQUENCE</scope>
    <source>
        <strain evidence="9">CLA-AA-H250</strain>
    </source>
</reference>